<proteinExistence type="predicted"/>
<sequence length="402" mass="46824">MSEKQMREWLQLALKNENFLDFTTQIHGTAEKADGYLGKVIFLTVTGKTKTGAKTLDLVIKTSSQSAQLRKQITIKLFFQREIHVYERVVPTFAQFAKDSGADLPDFVPKCLATKEEEQVEMIVLENLKPKGYVLWDRKVPMDCDHVELVLGSFAKWHAFSLALRHKHRKMFAKLMENNVNVFPYHILRNGMDETIYNYLQEIKKSNFGPNCAEIKDFELTRDKIRHIFGNFFEQEPDFHVILHGDCWTNNFLFKLEENTNKPSHCCIIDWQCAALASPVMDLSFFVYTCVDTGIHKDVTKLLRIYYDILGQTLRQFRCDPGEIFTFEKLEQHWRQFSVYGLLLATFILKFSLCDAEEAPDFGEIAEQGKSFLEGLDFKIRNEESYVTRVKHNILHCLRNSN</sequence>
<dbReference type="InParanoid" id="D6WTH3"/>
<dbReference type="Proteomes" id="UP000007266">
    <property type="component" value="Linkage group 7"/>
</dbReference>
<dbReference type="InterPro" id="IPR004119">
    <property type="entry name" value="EcKL"/>
</dbReference>
<dbReference type="Gene3D" id="3.90.1200.10">
    <property type="match status" value="1"/>
</dbReference>
<dbReference type="OMA" id="WHIFERE"/>
<organism evidence="2 3">
    <name type="scientific">Tribolium castaneum</name>
    <name type="common">Red flour beetle</name>
    <dbReference type="NCBI Taxonomy" id="7070"/>
    <lineage>
        <taxon>Eukaryota</taxon>
        <taxon>Metazoa</taxon>
        <taxon>Ecdysozoa</taxon>
        <taxon>Arthropoda</taxon>
        <taxon>Hexapoda</taxon>
        <taxon>Insecta</taxon>
        <taxon>Pterygota</taxon>
        <taxon>Neoptera</taxon>
        <taxon>Endopterygota</taxon>
        <taxon>Coleoptera</taxon>
        <taxon>Polyphaga</taxon>
        <taxon>Cucujiformia</taxon>
        <taxon>Tenebrionidae</taxon>
        <taxon>Tenebrionidae incertae sedis</taxon>
        <taxon>Tribolium</taxon>
    </lineage>
</organism>
<dbReference type="PANTHER" id="PTHR11012:SF30">
    <property type="entry name" value="PROTEIN KINASE-LIKE DOMAIN-CONTAINING"/>
    <property type="match status" value="1"/>
</dbReference>
<dbReference type="SMART" id="SM00587">
    <property type="entry name" value="CHK"/>
    <property type="match status" value="1"/>
</dbReference>
<keyword evidence="3" id="KW-1185">Reference proteome</keyword>
<dbReference type="PANTHER" id="PTHR11012">
    <property type="entry name" value="PROTEIN KINASE-LIKE DOMAIN-CONTAINING"/>
    <property type="match status" value="1"/>
</dbReference>
<protein>
    <recommendedName>
        <fullName evidence="1">CHK kinase-like domain-containing protein</fullName>
    </recommendedName>
</protein>
<feature type="domain" description="CHK kinase-like" evidence="1">
    <location>
        <begin position="123"/>
        <end position="316"/>
    </location>
</feature>
<dbReference type="HOGENOM" id="CLU_010718_6_0_1"/>
<dbReference type="InterPro" id="IPR011009">
    <property type="entry name" value="Kinase-like_dom_sf"/>
</dbReference>
<dbReference type="PhylomeDB" id="D6WTH3"/>
<accession>D6WTH3</accession>
<dbReference type="EMBL" id="KQ971352">
    <property type="protein sequence ID" value="EFA06294.1"/>
    <property type="molecule type" value="Genomic_DNA"/>
</dbReference>
<evidence type="ECO:0000313" key="3">
    <source>
        <dbReference type="Proteomes" id="UP000007266"/>
    </source>
</evidence>
<evidence type="ECO:0000313" key="2">
    <source>
        <dbReference type="EMBL" id="EFA06294.1"/>
    </source>
</evidence>
<gene>
    <name evidence="2" type="primary">AUGUSTUS-3.0.2_09161</name>
    <name evidence="2" type="ORF">TcasGA2_TC009161</name>
</gene>
<evidence type="ECO:0000259" key="1">
    <source>
        <dbReference type="SMART" id="SM00587"/>
    </source>
</evidence>
<dbReference type="KEGG" id="tca:663157"/>
<dbReference type="AlphaFoldDB" id="D6WTH3"/>
<reference evidence="2 3" key="2">
    <citation type="journal article" date="2010" name="Nucleic Acids Res.">
        <title>BeetleBase in 2010: revisions to provide comprehensive genomic information for Tribolium castaneum.</title>
        <authorList>
            <person name="Kim H.S."/>
            <person name="Murphy T."/>
            <person name="Xia J."/>
            <person name="Caragea D."/>
            <person name="Park Y."/>
            <person name="Beeman R.W."/>
            <person name="Lorenzen M.D."/>
            <person name="Butcher S."/>
            <person name="Manak J.R."/>
            <person name="Brown S.J."/>
        </authorList>
    </citation>
    <scope>GENOME REANNOTATION</scope>
    <source>
        <strain evidence="2 3">Georgia GA2</strain>
    </source>
</reference>
<dbReference type="InterPro" id="IPR015897">
    <property type="entry name" value="CHK_kinase-like"/>
</dbReference>
<reference evidence="2 3" key="1">
    <citation type="journal article" date="2008" name="Nature">
        <title>The genome of the model beetle and pest Tribolium castaneum.</title>
        <authorList>
            <consortium name="Tribolium Genome Sequencing Consortium"/>
            <person name="Richards S."/>
            <person name="Gibbs R.A."/>
            <person name="Weinstock G.M."/>
            <person name="Brown S.J."/>
            <person name="Denell R."/>
            <person name="Beeman R.W."/>
            <person name="Gibbs R."/>
            <person name="Beeman R.W."/>
            <person name="Brown S.J."/>
            <person name="Bucher G."/>
            <person name="Friedrich M."/>
            <person name="Grimmelikhuijzen C.J."/>
            <person name="Klingler M."/>
            <person name="Lorenzen M."/>
            <person name="Richards S."/>
            <person name="Roth S."/>
            <person name="Schroder R."/>
            <person name="Tautz D."/>
            <person name="Zdobnov E.M."/>
            <person name="Muzny D."/>
            <person name="Gibbs R.A."/>
            <person name="Weinstock G.M."/>
            <person name="Attaway T."/>
            <person name="Bell S."/>
            <person name="Buhay C.J."/>
            <person name="Chandrabose M.N."/>
            <person name="Chavez D."/>
            <person name="Clerk-Blankenburg K.P."/>
            <person name="Cree A."/>
            <person name="Dao M."/>
            <person name="Davis C."/>
            <person name="Chacko J."/>
            <person name="Dinh H."/>
            <person name="Dugan-Rocha S."/>
            <person name="Fowler G."/>
            <person name="Garner T.T."/>
            <person name="Garnes J."/>
            <person name="Gnirke A."/>
            <person name="Hawes A."/>
            <person name="Hernandez J."/>
            <person name="Hines S."/>
            <person name="Holder M."/>
            <person name="Hume J."/>
            <person name="Jhangiani S.N."/>
            <person name="Joshi V."/>
            <person name="Khan Z.M."/>
            <person name="Jackson L."/>
            <person name="Kovar C."/>
            <person name="Kowis A."/>
            <person name="Lee S."/>
            <person name="Lewis L.R."/>
            <person name="Margolis J."/>
            <person name="Morgan M."/>
            <person name="Nazareth L.V."/>
            <person name="Nguyen N."/>
            <person name="Okwuonu G."/>
            <person name="Parker D."/>
            <person name="Richards S."/>
            <person name="Ruiz S.J."/>
            <person name="Santibanez J."/>
            <person name="Savard J."/>
            <person name="Scherer S.E."/>
            <person name="Schneider B."/>
            <person name="Sodergren E."/>
            <person name="Tautz D."/>
            <person name="Vattahil S."/>
            <person name="Villasana D."/>
            <person name="White C.S."/>
            <person name="Wright R."/>
            <person name="Park Y."/>
            <person name="Beeman R.W."/>
            <person name="Lord J."/>
            <person name="Oppert B."/>
            <person name="Lorenzen M."/>
            <person name="Brown S."/>
            <person name="Wang L."/>
            <person name="Savard J."/>
            <person name="Tautz D."/>
            <person name="Richards S."/>
            <person name="Weinstock G."/>
            <person name="Gibbs R.A."/>
            <person name="Liu Y."/>
            <person name="Worley K."/>
            <person name="Weinstock G."/>
            <person name="Elsik C.G."/>
            <person name="Reese J.T."/>
            <person name="Elhaik E."/>
            <person name="Landan G."/>
            <person name="Graur D."/>
            <person name="Arensburger P."/>
            <person name="Atkinson P."/>
            <person name="Beeman R.W."/>
            <person name="Beidler J."/>
            <person name="Brown S.J."/>
            <person name="Demuth J.P."/>
            <person name="Drury D.W."/>
            <person name="Du Y.Z."/>
            <person name="Fujiwara H."/>
            <person name="Lorenzen M."/>
            <person name="Maselli V."/>
            <person name="Osanai M."/>
            <person name="Park Y."/>
            <person name="Robertson H.M."/>
            <person name="Tu Z."/>
            <person name="Wang J.J."/>
            <person name="Wang S."/>
            <person name="Richards S."/>
            <person name="Song H."/>
            <person name="Zhang L."/>
            <person name="Sodergren E."/>
            <person name="Werner D."/>
            <person name="Stanke M."/>
            <person name="Morgenstern B."/>
            <person name="Solovyev V."/>
            <person name="Kosarev P."/>
            <person name="Brown G."/>
            <person name="Chen H.C."/>
            <person name="Ermolaeva O."/>
            <person name="Hlavina W."/>
            <person name="Kapustin Y."/>
            <person name="Kiryutin B."/>
            <person name="Kitts P."/>
            <person name="Maglott D."/>
            <person name="Pruitt K."/>
            <person name="Sapojnikov V."/>
            <person name="Souvorov A."/>
            <person name="Mackey A.J."/>
            <person name="Waterhouse R.M."/>
            <person name="Wyder S."/>
            <person name="Zdobnov E.M."/>
            <person name="Zdobnov E.M."/>
            <person name="Wyder S."/>
            <person name="Kriventseva E.V."/>
            <person name="Kadowaki T."/>
            <person name="Bork P."/>
            <person name="Aranda M."/>
            <person name="Bao R."/>
            <person name="Beermann A."/>
            <person name="Berns N."/>
            <person name="Bolognesi R."/>
            <person name="Bonneton F."/>
            <person name="Bopp D."/>
            <person name="Brown S.J."/>
            <person name="Bucher G."/>
            <person name="Butts T."/>
            <person name="Chaumot A."/>
            <person name="Denell R.E."/>
            <person name="Ferrier D.E."/>
            <person name="Friedrich M."/>
            <person name="Gordon C.M."/>
            <person name="Jindra M."/>
            <person name="Klingler M."/>
            <person name="Lan Q."/>
            <person name="Lattorff H.M."/>
            <person name="Laudet V."/>
            <person name="von Levetsow C."/>
            <person name="Liu Z."/>
            <person name="Lutz R."/>
            <person name="Lynch J.A."/>
            <person name="da Fonseca R.N."/>
            <person name="Posnien N."/>
            <person name="Reuter R."/>
            <person name="Roth S."/>
            <person name="Savard J."/>
            <person name="Schinko J.B."/>
            <person name="Schmitt C."/>
            <person name="Schoppmeier M."/>
            <person name="Schroder R."/>
            <person name="Shippy T.D."/>
            <person name="Simonnet F."/>
            <person name="Marques-Souza H."/>
            <person name="Tautz D."/>
            <person name="Tomoyasu Y."/>
            <person name="Trauner J."/>
            <person name="Van der Zee M."/>
            <person name="Vervoort M."/>
            <person name="Wittkopp N."/>
            <person name="Wimmer E.A."/>
            <person name="Yang X."/>
            <person name="Jones A.K."/>
            <person name="Sattelle D.B."/>
            <person name="Ebert P.R."/>
            <person name="Nelson D."/>
            <person name="Scott J.G."/>
            <person name="Beeman R.W."/>
            <person name="Muthukrishnan S."/>
            <person name="Kramer K.J."/>
            <person name="Arakane Y."/>
            <person name="Beeman R.W."/>
            <person name="Zhu Q."/>
            <person name="Hogenkamp D."/>
            <person name="Dixit R."/>
            <person name="Oppert B."/>
            <person name="Jiang H."/>
            <person name="Zou Z."/>
            <person name="Marshall J."/>
            <person name="Elpidina E."/>
            <person name="Vinokurov K."/>
            <person name="Oppert C."/>
            <person name="Zou Z."/>
            <person name="Evans J."/>
            <person name="Lu Z."/>
            <person name="Zhao P."/>
            <person name="Sumathipala N."/>
            <person name="Altincicek B."/>
            <person name="Vilcinskas A."/>
            <person name="Williams M."/>
            <person name="Hultmark D."/>
            <person name="Hetru C."/>
            <person name="Jiang H."/>
            <person name="Grimmelikhuijzen C.J."/>
            <person name="Hauser F."/>
            <person name="Cazzamali G."/>
            <person name="Williamson M."/>
            <person name="Park Y."/>
            <person name="Li B."/>
            <person name="Tanaka Y."/>
            <person name="Predel R."/>
            <person name="Neupert S."/>
            <person name="Schachtner J."/>
            <person name="Verleyen P."/>
            <person name="Raible F."/>
            <person name="Bork P."/>
            <person name="Friedrich M."/>
            <person name="Walden K.K."/>
            <person name="Robertson H.M."/>
            <person name="Angeli S."/>
            <person name="Foret S."/>
            <person name="Bucher G."/>
            <person name="Schuetz S."/>
            <person name="Maleszka R."/>
            <person name="Wimmer E.A."/>
            <person name="Beeman R.W."/>
            <person name="Lorenzen M."/>
            <person name="Tomoyasu Y."/>
            <person name="Miller S.C."/>
            <person name="Grossmann D."/>
            <person name="Bucher G."/>
        </authorList>
    </citation>
    <scope>NUCLEOTIDE SEQUENCE [LARGE SCALE GENOMIC DNA]</scope>
    <source>
        <strain evidence="2 3">Georgia GA2</strain>
    </source>
</reference>
<name>D6WTH3_TRICA</name>
<dbReference type="OrthoDB" id="190089at2759"/>
<dbReference type="eggNOG" id="ENOG502SRN1">
    <property type="taxonomic scope" value="Eukaryota"/>
</dbReference>
<dbReference type="SUPFAM" id="SSF56112">
    <property type="entry name" value="Protein kinase-like (PK-like)"/>
    <property type="match status" value="1"/>
</dbReference>
<dbReference type="Pfam" id="PF02958">
    <property type="entry name" value="EcKL"/>
    <property type="match status" value="1"/>
</dbReference>